<feature type="compositionally biased region" description="Basic and acidic residues" evidence="1">
    <location>
        <begin position="1"/>
        <end position="11"/>
    </location>
</feature>
<feature type="compositionally biased region" description="Acidic residues" evidence="1">
    <location>
        <begin position="12"/>
        <end position="24"/>
    </location>
</feature>
<dbReference type="AlphaFoldDB" id="A0A0G4HJ16"/>
<keyword evidence="2" id="KW-0812">Transmembrane</keyword>
<reference evidence="3" key="1">
    <citation type="submission" date="2014-11" db="EMBL/GenBank/DDBJ databases">
        <authorList>
            <person name="Otto D Thomas"/>
            <person name="Naeem Raeece"/>
        </authorList>
    </citation>
    <scope>NUCLEOTIDE SEQUENCE</scope>
</reference>
<feature type="region of interest" description="Disordered" evidence="1">
    <location>
        <begin position="1"/>
        <end position="25"/>
    </location>
</feature>
<evidence type="ECO:0000256" key="2">
    <source>
        <dbReference type="SAM" id="Phobius"/>
    </source>
</evidence>
<evidence type="ECO:0000313" key="3">
    <source>
        <dbReference type="EMBL" id="CEM44017.1"/>
    </source>
</evidence>
<accession>A0A0G4HJ16</accession>
<feature type="transmembrane region" description="Helical" evidence="2">
    <location>
        <begin position="353"/>
        <end position="372"/>
    </location>
</feature>
<evidence type="ECO:0000256" key="1">
    <source>
        <dbReference type="SAM" id="MobiDB-lite"/>
    </source>
</evidence>
<feature type="transmembrane region" description="Helical" evidence="2">
    <location>
        <begin position="153"/>
        <end position="176"/>
    </location>
</feature>
<name>A0A0G4HJ16_9ALVE</name>
<feature type="transmembrane region" description="Helical" evidence="2">
    <location>
        <begin position="384"/>
        <end position="405"/>
    </location>
</feature>
<feature type="transmembrane region" description="Helical" evidence="2">
    <location>
        <begin position="327"/>
        <end position="346"/>
    </location>
</feature>
<feature type="transmembrane region" description="Helical" evidence="2">
    <location>
        <begin position="111"/>
        <end position="133"/>
    </location>
</feature>
<protein>
    <submittedName>
        <fullName evidence="3">Uncharacterized protein</fullName>
    </submittedName>
</protein>
<dbReference type="VEuPathDB" id="CryptoDB:Cvel_27987"/>
<keyword evidence="2" id="KW-0472">Membrane</keyword>
<dbReference type="EMBL" id="CDMZ01002820">
    <property type="protein sequence ID" value="CEM44017.1"/>
    <property type="molecule type" value="Genomic_DNA"/>
</dbReference>
<feature type="transmembrane region" description="Helical" evidence="2">
    <location>
        <begin position="248"/>
        <end position="266"/>
    </location>
</feature>
<keyword evidence="2" id="KW-1133">Transmembrane helix</keyword>
<gene>
    <name evidence="3" type="ORF">Cvel_27987</name>
</gene>
<proteinExistence type="predicted"/>
<organism evidence="3">
    <name type="scientific">Chromera velia CCMP2878</name>
    <dbReference type="NCBI Taxonomy" id="1169474"/>
    <lineage>
        <taxon>Eukaryota</taxon>
        <taxon>Sar</taxon>
        <taxon>Alveolata</taxon>
        <taxon>Colpodellida</taxon>
        <taxon>Chromeraceae</taxon>
        <taxon>Chromera</taxon>
    </lineage>
</organism>
<feature type="transmembrane region" description="Helical" evidence="2">
    <location>
        <begin position="286"/>
        <end position="307"/>
    </location>
</feature>
<sequence length="430" mass="47341">MSKVEAERLVEEGEEEEEEVDLGDDSSSVYVGSRFNFHEHAKGVLRPCTGLTLLVLINAAQVLSLISINTELYNLDDKFMIKSTGTAGFFRLFEFGFHSANHLLKDGYLNILLRAISVVFLSITVVLEVRANVKAFVVFEHAKYNVKMEALTIHWYETAILFFNFCVFPIMIMITGSMNLYATDTKKIVLTSVKFAAILKLDNMLVQVLRYMMPGAMGKGATRISTRLLNEQYDSESTRSADSAVQPLFMSFAFAPLLLFLAAECADKTYAKVDQRNIDAYGFDMLAPATSLYMLAVGIVGLVTAGLADYFSDPDSKVDVVTRPTSVTSVLLGMSTLFCAVIVNPLAIAISGILTGLSCIVHLIAQLFIVYGEKEEEWSSTDYALVYCVMLQHVVIGGATLLLALTDMSMIALRGAPETEHTLESLIVKP</sequence>